<evidence type="ECO:0000313" key="1">
    <source>
        <dbReference type="EMBL" id="KAI4835527.1"/>
    </source>
</evidence>
<dbReference type="Proteomes" id="UP001056978">
    <property type="component" value="Chromosome 13"/>
</dbReference>
<name>A0ACB9Y4M2_PLABR</name>
<keyword evidence="2" id="KW-1185">Reference proteome</keyword>
<gene>
    <name evidence="1" type="ORF">MKS88_004737</name>
</gene>
<evidence type="ECO:0000313" key="2">
    <source>
        <dbReference type="Proteomes" id="UP001056978"/>
    </source>
</evidence>
<reference evidence="1" key="1">
    <citation type="submission" date="2022-06" db="EMBL/GenBank/DDBJ databases">
        <title>The First Complete Genome of the Simian Malaria Parasite Plasmodium brasilianum.</title>
        <authorList>
            <person name="Bajic M."/>
            <person name="Ravishankar S."/>
        </authorList>
    </citation>
    <scope>NUCLEOTIDE SEQUENCE</scope>
    <source>
        <strain evidence="1">Bolivian I</strain>
    </source>
</reference>
<sequence>MERNIKILFLFKISGLILLALLCYFVNDMNGFISSSDESYTLDENLNKGTYRLLDEYKQSINPNNVVFKEDIPNYSEHEKKDIYNNKRRGIRRSEKLNKSLNNERFYTHVTDYNKEMFDRKYFRFEKKWVNKKYYGVSKEQNGRIRDIDIKKIKFRSYKFLVAVIFLFFLFGIGYPILQGLEKLKTLRAYLLSILGYFMNDPSPAQHLVLSIFFGALIIILAIIIIITIPKILINNEKCNKFKFMNVQKE</sequence>
<dbReference type="EMBL" id="CM043781">
    <property type="protein sequence ID" value="KAI4835527.1"/>
    <property type="molecule type" value="Genomic_DNA"/>
</dbReference>
<protein>
    <submittedName>
        <fullName evidence="1">Uncharacterized protein</fullName>
    </submittedName>
</protein>
<comment type="caution">
    <text evidence="1">The sequence shown here is derived from an EMBL/GenBank/DDBJ whole genome shotgun (WGS) entry which is preliminary data.</text>
</comment>
<accession>A0ACB9Y4M2</accession>
<organism evidence="1 2">
    <name type="scientific">Plasmodium brasilianum</name>
    <dbReference type="NCBI Taxonomy" id="5824"/>
    <lineage>
        <taxon>Eukaryota</taxon>
        <taxon>Sar</taxon>
        <taxon>Alveolata</taxon>
        <taxon>Apicomplexa</taxon>
        <taxon>Aconoidasida</taxon>
        <taxon>Haemosporida</taxon>
        <taxon>Plasmodiidae</taxon>
        <taxon>Plasmodium</taxon>
        <taxon>Plasmodium (Plasmodium)</taxon>
    </lineage>
</organism>
<proteinExistence type="predicted"/>